<dbReference type="InterPro" id="IPR012677">
    <property type="entry name" value="Nucleotide-bd_a/b_plait_sf"/>
</dbReference>
<dbReference type="InterPro" id="IPR050907">
    <property type="entry name" value="SRSF"/>
</dbReference>
<dbReference type="AlphaFoldDB" id="A0A9K3J5L6"/>
<evidence type="ECO:0000313" key="8">
    <source>
        <dbReference type="Proteomes" id="UP000215914"/>
    </source>
</evidence>
<dbReference type="PROSITE" id="PS50102">
    <property type="entry name" value="RRM"/>
    <property type="match status" value="1"/>
</dbReference>
<dbReference type="EMBL" id="MNCJ02000319">
    <property type="protein sequence ID" value="KAF5808737.1"/>
    <property type="molecule type" value="Genomic_DNA"/>
</dbReference>
<evidence type="ECO:0000256" key="4">
    <source>
        <dbReference type="PROSITE-ProRule" id="PRU00176"/>
    </source>
</evidence>
<dbReference type="Gene3D" id="3.30.70.330">
    <property type="match status" value="1"/>
</dbReference>
<gene>
    <name evidence="7" type="ORF">HanXRQr2_Chr04g0148981</name>
</gene>
<evidence type="ECO:0000256" key="5">
    <source>
        <dbReference type="SAM" id="MobiDB-lite"/>
    </source>
</evidence>
<evidence type="ECO:0000256" key="2">
    <source>
        <dbReference type="ARBA" id="ARBA00022728"/>
    </source>
</evidence>
<dbReference type="PANTHER" id="PTHR23147">
    <property type="entry name" value="SERINE/ARGININE RICH SPLICING FACTOR"/>
    <property type="match status" value="1"/>
</dbReference>
<feature type="region of interest" description="Disordered" evidence="5">
    <location>
        <begin position="117"/>
        <end position="142"/>
    </location>
</feature>
<organism evidence="7 8">
    <name type="scientific">Helianthus annuus</name>
    <name type="common">Common sunflower</name>
    <dbReference type="NCBI Taxonomy" id="4232"/>
    <lineage>
        <taxon>Eukaryota</taxon>
        <taxon>Viridiplantae</taxon>
        <taxon>Streptophyta</taxon>
        <taxon>Embryophyta</taxon>
        <taxon>Tracheophyta</taxon>
        <taxon>Spermatophyta</taxon>
        <taxon>Magnoliopsida</taxon>
        <taxon>eudicotyledons</taxon>
        <taxon>Gunneridae</taxon>
        <taxon>Pentapetalae</taxon>
        <taxon>asterids</taxon>
        <taxon>campanulids</taxon>
        <taxon>Asterales</taxon>
        <taxon>Asteraceae</taxon>
        <taxon>Asteroideae</taxon>
        <taxon>Heliantheae alliance</taxon>
        <taxon>Heliantheae</taxon>
        <taxon>Helianthus</taxon>
    </lineage>
</organism>
<name>A0A9K3J5L6_HELAN</name>
<evidence type="ECO:0000256" key="1">
    <source>
        <dbReference type="ARBA" id="ARBA00022664"/>
    </source>
</evidence>
<keyword evidence="3" id="KW-0508">mRNA splicing</keyword>
<dbReference type="GO" id="GO:0005681">
    <property type="term" value="C:spliceosomal complex"/>
    <property type="evidence" value="ECO:0007669"/>
    <property type="project" value="UniProtKB-KW"/>
</dbReference>
<keyword evidence="4" id="KW-0694">RNA-binding</keyword>
<comment type="caution">
    <text evidence="7">The sequence shown here is derived from an EMBL/GenBank/DDBJ whole genome shotgun (WGS) entry which is preliminary data.</text>
</comment>
<feature type="domain" description="RRM" evidence="6">
    <location>
        <begin position="29"/>
        <end position="106"/>
    </location>
</feature>
<keyword evidence="1" id="KW-0507">mRNA processing</keyword>
<evidence type="ECO:0000259" key="6">
    <source>
        <dbReference type="PROSITE" id="PS50102"/>
    </source>
</evidence>
<reference evidence="7" key="1">
    <citation type="journal article" date="2017" name="Nature">
        <title>The sunflower genome provides insights into oil metabolism, flowering and Asterid evolution.</title>
        <authorList>
            <person name="Badouin H."/>
            <person name="Gouzy J."/>
            <person name="Grassa C.J."/>
            <person name="Murat F."/>
            <person name="Staton S.E."/>
            <person name="Cottret L."/>
            <person name="Lelandais-Briere C."/>
            <person name="Owens G.L."/>
            <person name="Carrere S."/>
            <person name="Mayjonade B."/>
            <person name="Legrand L."/>
            <person name="Gill N."/>
            <person name="Kane N.C."/>
            <person name="Bowers J.E."/>
            <person name="Hubner S."/>
            <person name="Bellec A."/>
            <person name="Berard A."/>
            <person name="Berges H."/>
            <person name="Blanchet N."/>
            <person name="Boniface M.C."/>
            <person name="Brunel D."/>
            <person name="Catrice O."/>
            <person name="Chaidir N."/>
            <person name="Claudel C."/>
            <person name="Donnadieu C."/>
            <person name="Faraut T."/>
            <person name="Fievet G."/>
            <person name="Helmstetter N."/>
            <person name="King M."/>
            <person name="Knapp S.J."/>
            <person name="Lai Z."/>
            <person name="Le Paslier M.C."/>
            <person name="Lippi Y."/>
            <person name="Lorenzon L."/>
            <person name="Mandel J.R."/>
            <person name="Marage G."/>
            <person name="Marchand G."/>
            <person name="Marquand E."/>
            <person name="Bret-Mestries E."/>
            <person name="Morien E."/>
            <person name="Nambeesan S."/>
            <person name="Nguyen T."/>
            <person name="Pegot-Espagnet P."/>
            <person name="Pouilly N."/>
            <person name="Raftis F."/>
            <person name="Sallet E."/>
            <person name="Schiex T."/>
            <person name="Thomas J."/>
            <person name="Vandecasteele C."/>
            <person name="Vares D."/>
            <person name="Vear F."/>
            <person name="Vautrin S."/>
            <person name="Crespi M."/>
            <person name="Mangin B."/>
            <person name="Burke J.M."/>
            <person name="Salse J."/>
            <person name="Munos S."/>
            <person name="Vincourt P."/>
            <person name="Rieseberg L.H."/>
            <person name="Langlade N.B."/>
        </authorList>
    </citation>
    <scope>NUCLEOTIDE SEQUENCE</scope>
    <source>
        <tissue evidence="7">Leaves</tissue>
    </source>
</reference>
<dbReference type="GO" id="GO:0008380">
    <property type="term" value="P:RNA splicing"/>
    <property type="evidence" value="ECO:0007669"/>
    <property type="project" value="UniProtKB-KW"/>
</dbReference>
<accession>A0A9K3J5L6</accession>
<dbReference type="CDD" id="cd00590">
    <property type="entry name" value="RRM_SF"/>
    <property type="match status" value="1"/>
</dbReference>
<dbReference type="GO" id="GO:0006397">
    <property type="term" value="P:mRNA processing"/>
    <property type="evidence" value="ECO:0007669"/>
    <property type="project" value="UniProtKB-KW"/>
</dbReference>
<proteinExistence type="predicted"/>
<dbReference type="InterPro" id="IPR035979">
    <property type="entry name" value="RBD_domain_sf"/>
</dbReference>
<keyword evidence="2" id="KW-0747">Spliceosome</keyword>
<dbReference type="InterPro" id="IPR000504">
    <property type="entry name" value="RRM_dom"/>
</dbReference>
<evidence type="ECO:0000256" key="3">
    <source>
        <dbReference type="ARBA" id="ARBA00023187"/>
    </source>
</evidence>
<reference evidence="7" key="2">
    <citation type="submission" date="2020-06" db="EMBL/GenBank/DDBJ databases">
        <title>Helianthus annuus Genome sequencing and assembly Release 2.</title>
        <authorList>
            <person name="Gouzy J."/>
            <person name="Langlade N."/>
            <person name="Munos S."/>
        </authorList>
    </citation>
    <scope>NUCLEOTIDE SEQUENCE</scope>
    <source>
        <tissue evidence="7">Leaves</tissue>
    </source>
</reference>
<dbReference type="Gramene" id="mRNA:HanXRQr2_Chr04g0148981">
    <property type="protein sequence ID" value="mRNA:HanXRQr2_Chr04g0148981"/>
    <property type="gene ID" value="HanXRQr2_Chr04g0148981"/>
</dbReference>
<dbReference type="SMART" id="SM00360">
    <property type="entry name" value="RRM"/>
    <property type="match status" value="1"/>
</dbReference>
<dbReference type="Proteomes" id="UP000215914">
    <property type="component" value="Unassembled WGS sequence"/>
</dbReference>
<dbReference type="GO" id="GO:0003723">
    <property type="term" value="F:RNA binding"/>
    <property type="evidence" value="ECO:0007669"/>
    <property type="project" value="UniProtKB-UniRule"/>
</dbReference>
<protein>
    <submittedName>
        <fullName evidence="7">RNA recognition motif domain, nucleotide-binding alpha-beta plait domain superfamily</fullName>
    </submittedName>
</protein>
<evidence type="ECO:0000313" key="7">
    <source>
        <dbReference type="EMBL" id="KAF5808737.1"/>
    </source>
</evidence>
<dbReference type="SUPFAM" id="SSF54928">
    <property type="entry name" value="RNA-binding domain, RBD"/>
    <property type="match status" value="1"/>
</dbReference>
<sequence>MDYVDDGGPWVDSSVRGAGSRNGFNPKVCKFYVSNIPLGCRPWDLANAFRGFGEIVGAFIAKKKDKLGKTFGFVSFKGVQDAEDLERRMGNMKLGGNKLLVNIARFAKENGVGFQSRVGGKSGANGRVSSNNKQPKGKPSHPLKVHKEVVNGRSFVDILLNKSCPVNEEDVVEVDPSFSSLVEKFGRALVGRTRDFSALRKINVLLKEAGFRDIEIQYLGGLSVLLSFVGEMEAKVFAEGGEVWSKWFVSIDPWVGQAMPFERLAWINIFGVPPHIFSSKIFNVIGGRFGRLVHESQAKDGDGDLTFDCVGVLTDNGNLISGFLKLKWQDKNYRVWVNEEPSAWVPDCTGNINDLGEKSSEFSYGGRPSELPVGDVHVENVVEQSPGNNEHSLDHHGDSKYAAHGVVNEGPLHVDKRTYLSQSSVAVCKNRGINSTNVSNSRDSFNDCWANKVGQLSGRPKKRKRTKFGESNFFEDMVDCADGSIPPSSQQDRCVDSTETVPQIVKNRWGAPILMGRLQKIPLLLMILRRFQ</sequence>
<dbReference type="Pfam" id="PF00076">
    <property type="entry name" value="RRM_1"/>
    <property type="match status" value="1"/>
</dbReference>
<keyword evidence="8" id="KW-1185">Reference proteome</keyword>